<evidence type="ECO:0000313" key="2">
    <source>
        <dbReference type="Proteomes" id="UP001060245"/>
    </source>
</evidence>
<evidence type="ECO:0000313" key="1">
    <source>
        <dbReference type="EMBL" id="UTT53755.1"/>
    </source>
</evidence>
<protein>
    <submittedName>
        <fullName evidence="1">Uncharacterized protein</fullName>
    </submittedName>
</protein>
<proteinExistence type="predicted"/>
<accession>A0ACD4B7R5</accession>
<gene>
    <name evidence="1" type="ORF">NMQ05_04020</name>
</gene>
<reference evidence="1" key="1">
    <citation type="submission" date="2022-07" db="EMBL/GenBank/DDBJ databases">
        <title>Complete genome of DND4.</title>
        <authorList>
            <person name="Cao G."/>
        </authorList>
    </citation>
    <scope>NUCLEOTIDE SEQUENCE</scope>
    <source>
        <strain evidence="1">DND4</strain>
    </source>
</reference>
<sequence length="201" mass="23463">MPIKRTLTKHELEAHRRKGNRSVNAFTTFTFLTPEEREVLQTSLDSNETTEDFLARFGSDVAEADRDVLTSEFDLARNRRISAARRRDRETRWREEDEETPVREKQPVSPTNPFGAYLDPRHDDLPEYPAMGHTQITRLEEAEQDYTQAAQLLDDALEAMTDDFAEAFAKEDERRAVKERMKNTANPQILQDHRKRMNRIG</sequence>
<organism evidence="1 2">
    <name type="scientific">Microbacterium maritypicum</name>
    <name type="common">Microbacterium liquefaciens</name>
    <dbReference type="NCBI Taxonomy" id="33918"/>
    <lineage>
        <taxon>Bacteria</taxon>
        <taxon>Bacillati</taxon>
        <taxon>Actinomycetota</taxon>
        <taxon>Actinomycetes</taxon>
        <taxon>Micrococcales</taxon>
        <taxon>Microbacteriaceae</taxon>
        <taxon>Microbacterium</taxon>
    </lineage>
</organism>
<dbReference type="EMBL" id="CP101471">
    <property type="protein sequence ID" value="UTT53755.1"/>
    <property type="molecule type" value="Genomic_DNA"/>
</dbReference>
<name>A0ACD4B7R5_MICMQ</name>
<dbReference type="Proteomes" id="UP001060245">
    <property type="component" value="Chromosome"/>
</dbReference>
<keyword evidence="2" id="KW-1185">Reference proteome</keyword>